<dbReference type="GeneID" id="7833016"/>
<protein>
    <submittedName>
        <fullName evidence="2">Uncharacterized protein</fullName>
    </submittedName>
</protein>
<keyword evidence="3" id="KW-1185">Reference proteome</keyword>
<feature type="coiled-coil region" evidence="1">
    <location>
        <begin position="52"/>
        <end position="105"/>
    </location>
</feature>
<sequence length="137" mass="16476">MDVQENLSQNQQVNYFKSKLTDLKQFKKQLEEAYNDKSTTYLQKNDKFFAIINDYKQQLEDIQKIIEEDIVNVNAPNIPEELIKRQDQDQSIKEYMQERKELVKKSIDGQKEKLQFIQNFTNEFEKSLKEYKILPDS</sequence>
<dbReference type="InParanoid" id="Q24IM9"/>
<name>Q24IM9_TETTS</name>
<evidence type="ECO:0000313" key="3">
    <source>
        <dbReference type="Proteomes" id="UP000009168"/>
    </source>
</evidence>
<reference evidence="3" key="1">
    <citation type="journal article" date="2006" name="PLoS Biol.">
        <title>Macronuclear genome sequence of the ciliate Tetrahymena thermophila, a model eukaryote.</title>
        <authorList>
            <person name="Eisen J.A."/>
            <person name="Coyne R.S."/>
            <person name="Wu M."/>
            <person name="Wu D."/>
            <person name="Thiagarajan M."/>
            <person name="Wortman J.R."/>
            <person name="Badger J.H."/>
            <person name="Ren Q."/>
            <person name="Amedeo P."/>
            <person name="Jones K.M."/>
            <person name="Tallon L.J."/>
            <person name="Delcher A.L."/>
            <person name="Salzberg S.L."/>
            <person name="Silva J.C."/>
            <person name="Haas B.J."/>
            <person name="Majoros W.H."/>
            <person name="Farzad M."/>
            <person name="Carlton J.M."/>
            <person name="Smith R.K. Jr."/>
            <person name="Garg J."/>
            <person name="Pearlman R.E."/>
            <person name="Karrer K.M."/>
            <person name="Sun L."/>
            <person name="Manning G."/>
            <person name="Elde N.C."/>
            <person name="Turkewitz A.P."/>
            <person name="Asai D.J."/>
            <person name="Wilkes D.E."/>
            <person name="Wang Y."/>
            <person name="Cai H."/>
            <person name="Collins K."/>
            <person name="Stewart B.A."/>
            <person name="Lee S.R."/>
            <person name="Wilamowska K."/>
            <person name="Weinberg Z."/>
            <person name="Ruzzo W.L."/>
            <person name="Wloga D."/>
            <person name="Gaertig J."/>
            <person name="Frankel J."/>
            <person name="Tsao C.-C."/>
            <person name="Gorovsky M.A."/>
            <person name="Keeling P.J."/>
            <person name="Waller R.F."/>
            <person name="Patron N.J."/>
            <person name="Cherry J.M."/>
            <person name="Stover N.A."/>
            <person name="Krieger C.J."/>
            <person name="del Toro C."/>
            <person name="Ryder H.F."/>
            <person name="Williamson S.C."/>
            <person name="Barbeau R.A."/>
            <person name="Hamilton E.P."/>
            <person name="Orias E."/>
        </authorList>
    </citation>
    <scope>NUCLEOTIDE SEQUENCE [LARGE SCALE GENOMIC DNA]</scope>
    <source>
        <strain evidence="3">SB210</strain>
    </source>
</reference>
<evidence type="ECO:0000256" key="1">
    <source>
        <dbReference type="SAM" id="Coils"/>
    </source>
</evidence>
<gene>
    <name evidence="2" type="ORF">TTHERM_00918460</name>
</gene>
<organism evidence="2 3">
    <name type="scientific">Tetrahymena thermophila (strain SB210)</name>
    <dbReference type="NCBI Taxonomy" id="312017"/>
    <lineage>
        <taxon>Eukaryota</taxon>
        <taxon>Sar</taxon>
        <taxon>Alveolata</taxon>
        <taxon>Ciliophora</taxon>
        <taxon>Intramacronucleata</taxon>
        <taxon>Oligohymenophorea</taxon>
        <taxon>Hymenostomatida</taxon>
        <taxon>Tetrahymenina</taxon>
        <taxon>Tetrahymenidae</taxon>
        <taxon>Tetrahymena</taxon>
    </lineage>
</organism>
<dbReference type="HOGENOM" id="CLU_1869266_0_0_1"/>
<dbReference type="Proteomes" id="UP000009168">
    <property type="component" value="Unassembled WGS sequence"/>
</dbReference>
<dbReference type="EMBL" id="GG662213">
    <property type="protein sequence ID" value="EAS07596.3"/>
    <property type="molecule type" value="Genomic_DNA"/>
</dbReference>
<dbReference type="RefSeq" id="XP_001027838.3">
    <property type="nucleotide sequence ID" value="XM_001027838.3"/>
</dbReference>
<proteinExistence type="predicted"/>
<evidence type="ECO:0000313" key="2">
    <source>
        <dbReference type="EMBL" id="EAS07596.3"/>
    </source>
</evidence>
<dbReference type="KEGG" id="tet:TTHERM_00918460"/>
<dbReference type="AlphaFoldDB" id="Q24IM9"/>
<keyword evidence="1" id="KW-0175">Coiled coil</keyword>
<accession>Q24IM9</accession>